<dbReference type="Proteomes" id="UP001158576">
    <property type="component" value="Chromosome 2"/>
</dbReference>
<keyword evidence="2" id="KW-1185">Reference proteome</keyword>
<accession>A0ABN7T673</accession>
<protein>
    <submittedName>
        <fullName evidence="1">Oidioi.mRNA.OKI2018_I69.chr2.g7442.t1.cds</fullName>
    </submittedName>
</protein>
<name>A0ABN7T673_OIKDI</name>
<dbReference type="EMBL" id="OU015567">
    <property type="protein sequence ID" value="CAG5113331.1"/>
    <property type="molecule type" value="Genomic_DNA"/>
</dbReference>
<proteinExistence type="predicted"/>
<evidence type="ECO:0000313" key="2">
    <source>
        <dbReference type="Proteomes" id="UP001158576"/>
    </source>
</evidence>
<gene>
    <name evidence="1" type="ORF">OKIOD_LOCUS16207</name>
</gene>
<reference evidence="1 2" key="1">
    <citation type="submission" date="2021-04" db="EMBL/GenBank/DDBJ databases">
        <authorList>
            <person name="Bliznina A."/>
        </authorList>
    </citation>
    <scope>NUCLEOTIDE SEQUENCE [LARGE SCALE GENOMIC DNA]</scope>
</reference>
<sequence>MDFQGSNSFNIQTWNLEYWNFYRGNTFVVLHSKRSPEDLEDRFSKLIVVEGLNLQKYPIIQFYGGKVKNHNCFNGNVLSRNNIPQIGRSYEEILDRKKFRKRNLTKASVHNVVIRNNKLFVNPI</sequence>
<evidence type="ECO:0000313" key="1">
    <source>
        <dbReference type="EMBL" id="CAG5113331.1"/>
    </source>
</evidence>
<organism evidence="1 2">
    <name type="scientific">Oikopleura dioica</name>
    <name type="common">Tunicate</name>
    <dbReference type="NCBI Taxonomy" id="34765"/>
    <lineage>
        <taxon>Eukaryota</taxon>
        <taxon>Metazoa</taxon>
        <taxon>Chordata</taxon>
        <taxon>Tunicata</taxon>
        <taxon>Appendicularia</taxon>
        <taxon>Copelata</taxon>
        <taxon>Oikopleuridae</taxon>
        <taxon>Oikopleura</taxon>
    </lineage>
</organism>